<dbReference type="GO" id="GO:0016740">
    <property type="term" value="F:transferase activity"/>
    <property type="evidence" value="ECO:0007669"/>
    <property type="project" value="UniProtKB-KW"/>
</dbReference>
<organism evidence="2 3">
    <name type="scientific">Haloarcula japonica (strain ATCC 49778 / DSM 6131 / JCM 7785 / NBRC 101032 / NCIMB 13157 / TR-1)</name>
    <dbReference type="NCBI Taxonomy" id="1227453"/>
    <lineage>
        <taxon>Archaea</taxon>
        <taxon>Methanobacteriati</taxon>
        <taxon>Methanobacteriota</taxon>
        <taxon>Stenosarchaea group</taxon>
        <taxon>Halobacteria</taxon>
        <taxon>Halobacteriales</taxon>
        <taxon>Haloarculaceae</taxon>
        <taxon>Haloarcula</taxon>
    </lineage>
</organism>
<dbReference type="SUPFAM" id="SSF53448">
    <property type="entry name" value="Nucleotide-diphospho-sugar transferases"/>
    <property type="match status" value="1"/>
</dbReference>
<dbReference type="OrthoDB" id="46222at2157"/>
<dbReference type="Pfam" id="PF00535">
    <property type="entry name" value="Glycos_transf_2"/>
    <property type="match status" value="1"/>
</dbReference>
<evidence type="ECO:0000313" key="3">
    <source>
        <dbReference type="Proteomes" id="UP000011524"/>
    </source>
</evidence>
<sequence length="308" mass="35583">MAEVPISVVIPVYNRADVIPRAINSVLQQTYENFELIIVDDASTDNLEDVVGRYHDSRVSYICHETNRGGSAARNTGIDHASGKYIAFLDSDDEWKSKKLEKQFAEIESRPPEWIAAYCGFDEERQGITSTIRELLYQRLFTEAGQHYCREGGEELIPDILMMQARVGGASTLFVDSTAIERIDGFDESMQRHQDWEFLIRLLRQGKMAYVDEKLVTKHRYDSPSLESVIDGKNKFLKKFSDEIREVEARGTNIKRPHDKHLMKTFARNGDFSQSYKYYKKLNPLRTKEYIGLMESVSKGIYQRIRTL</sequence>
<evidence type="ECO:0000259" key="1">
    <source>
        <dbReference type="Pfam" id="PF00535"/>
    </source>
</evidence>
<keyword evidence="3" id="KW-1185">Reference proteome</keyword>
<dbReference type="InterPro" id="IPR050834">
    <property type="entry name" value="Glycosyltransf_2"/>
</dbReference>
<dbReference type="PANTHER" id="PTHR43685">
    <property type="entry name" value="GLYCOSYLTRANSFERASE"/>
    <property type="match status" value="1"/>
</dbReference>
<name>M0LDF6_HALJT</name>
<feature type="domain" description="Glycosyltransferase 2-like" evidence="1">
    <location>
        <begin position="7"/>
        <end position="147"/>
    </location>
</feature>
<reference evidence="2 3" key="1">
    <citation type="journal article" date="2014" name="PLoS Genet.">
        <title>Phylogenetically driven sequencing of extremely halophilic archaea reveals strategies for static and dynamic osmo-response.</title>
        <authorList>
            <person name="Becker E.A."/>
            <person name="Seitzer P.M."/>
            <person name="Tritt A."/>
            <person name="Larsen D."/>
            <person name="Krusor M."/>
            <person name="Yao A.I."/>
            <person name="Wu D."/>
            <person name="Madern D."/>
            <person name="Eisen J.A."/>
            <person name="Darling A.E."/>
            <person name="Facciotti M.T."/>
        </authorList>
    </citation>
    <scope>NUCLEOTIDE SEQUENCE [LARGE SCALE GENOMIC DNA]</scope>
    <source>
        <strain evidence="3">ATCC 49778 / DSM 6131 / JCM 7785 / NBRC 101032 / NCIMB 13157 / TR-1</strain>
    </source>
</reference>
<dbReference type="CDD" id="cd00761">
    <property type="entry name" value="Glyco_tranf_GTA_type"/>
    <property type="match status" value="1"/>
</dbReference>
<dbReference type="STRING" id="1227453.C444_09802"/>
<dbReference type="PATRIC" id="fig|1227453.3.peg.1923"/>
<dbReference type="EMBL" id="AOLY01000033">
    <property type="protein sequence ID" value="EMA30469.1"/>
    <property type="molecule type" value="Genomic_DNA"/>
</dbReference>
<accession>M0LDF6</accession>
<dbReference type="RefSeq" id="WP_004592553.1">
    <property type="nucleotide sequence ID" value="NZ_AOLY01000033.1"/>
</dbReference>
<dbReference type="eggNOG" id="arCOG01385">
    <property type="taxonomic scope" value="Archaea"/>
</dbReference>
<comment type="caution">
    <text evidence="2">The sequence shown here is derived from an EMBL/GenBank/DDBJ whole genome shotgun (WGS) entry which is preliminary data.</text>
</comment>
<proteinExistence type="predicted"/>
<gene>
    <name evidence="2" type="ORF">C444_09802</name>
</gene>
<dbReference type="Proteomes" id="UP000011524">
    <property type="component" value="Unassembled WGS sequence"/>
</dbReference>
<dbReference type="AlphaFoldDB" id="M0LDF6"/>
<dbReference type="InterPro" id="IPR001173">
    <property type="entry name" value="Glyco_trans_2-like"/>
</dbReference>
<keyword evidence="2" id="KW-0808">Transferase</keyword>
<evidence type="ECO:0000313" key="2">
    <source>
        <dbReference type="EMBL" id="EMA30469.1"/>
    </source>
</evidence>
<protein>
    <submittedName>
        <fullName evidence="2">Glycosyl transferase family protein</fullName>
    </submittedName>
</protein>
<dbReference type="InterPro" id="IPR029044">
    <property type="entry name" value="Nucleotide-diphossugar_trans"/>
</dbReference>
<dbReference type="PANTHER" id="PTHR43685:SF2">
    <property type="entry name" value="GLYCOSYLTRANSFERASE 2-LIKE DOMAIN-CONTAINING PROTEIN"/>
    <property type="match status" value="1"/>
</dbReference>
<dbReference type="Gene3D" id="3.90.550.10">
    <property type="entry name" value="Spore Coat Polysaccharide Biosynthesis Protein SpsA, Chain A"/>
    <property type="match status" value="1"/>
</dbReference>